<evidence type="ECO:0000259" key="18">
    <source>
        <dbReference type="Pfam" id="PF17852"/>
    </source>
</evidence>
<comment type="caution">
    <text evidence="20">The sequence shown here is derived from an EMBL/GenBank/DDBJ whole genome shotgun (WGS) entry which is preliminary data.</text>
</comment>
<keyword evidence="7" id="KW-0067">ATP-binding</keyword>
<gene>
    <name evidence="20" type="ORF">CTAYLR_001461</name>
</gene>
<evidence type="ECO:0000313" key="21">
    <source>
        <dbReference type="Proteomes" id="UP001230188"/>
    </source>
</evidence>
<dbReference type="Gene3D" id="1.10.8.710">
    <property type="match status" value="1"/>
</dbReference>
<dbReference type="Gene3D" id="1.20.58.1120">
    <property type="match status" value="1"/>
</dbReference>
<evidence type="ECO:0000259" key="14">
    <source>
        <dbReference type="Pfam" id="PF08385"/>
    </source>
</evidence>
<dbReference type="Gene3D" id="1.20.920.30">
    <property type="match status" value="1"/>
</dbReference>
<dbReference type="InterPro" id="IPR042228">
    <property type="entry name" value="Dynein_linker_3"/>
</dbReference>
<dbReference type="InterPro" id="IPR026983">
    <property type="entry name" value="DHC"/>
</dbReference>
<protein>
    <recommendedName>
        <fullName evidence="22">Dynein heavy chain</fullName>
    </recommendedName>
</protein>
<keyword evidence="12" id="KW-0206">Cytoskeleton</keyword>
<dbReference type="GO" id="GO:0051959">
    <property type="term" value="F:dynein light intermediate chain binding"/>
    <property type="evidence" value="ECO:0007669"/>
    <property type="project" value="InterPro"/>
</dbReference>
<dbReference type="EMBL" id="JAQMWT010000523">
    <property type="protein sequence ID" value="KAJ8600463.1"/>
    <property type="molecule type" value="Genomic_DNA"/>
</dbReference>
<dbReference type="Pfam" id="PF17852">
    <property type="entry name" value="Dynein_AAA_lid"/>
    <property type="match status" value="1"/>
</dbReference>
<dbReference type="InterPro" id="IPR024317">
    <property type="entry name" value="Dynein_heavy_chain_D4_dom"/>
</dbReference>
<keyword evidence="10" id="KW-0969">Cilium</keyword>
<dbReference type="Pfam" id="PF12780">
    <property type="entry name" value="AAA_8"/>
    <property type="match status" value="1"/>
</dbReference>
<evidence type="ECO:0000256" key="9">
    <source>
        <dbReference type="ARBA" id="ARBA00023054"/>
    </source>
</evidence>
<dbReference type="Gene3D" id="1.10.287.2620">
    <property type="match status" value="1"/>
</dbReference>
<evidence type="ECO:0008006" key="22">
    <source>
        <dbReference type="Google" id="ProtNLM"/>
    </source>
</evidence>
<dbReference type="InterPro" id="IPR042222">
    <property type="entry name" value="Dynein_2_N"/>
</dbReference>
<feature type="domain" description="Dynein heavy chain AAA module D4" evidence="17">
    <location>
        <begin position="2872"/>
        <end position="2966"/>
    </location>
</feature>
<dbReference type="InterPro" id="IPR041589">
    <property type="entry name" value="DNAH3_AAA_lid_1"/>
</dbReference>
<evidence type="ECO:0000256" key="3">
    <source>
        <dbReference type="ARBA" id="ARBA00022490"/>
    </source>
</evidence>
<reference evidence="20" key="1">
    <citation type="submission" date="2023-01" db="EMBL/GenBank/DDBJ databases">
        <title>Metagenome sequencing of chrysophaentin producing Chrysophaeum taylorii.</title>
        <authorList>
            <person name="Davison J."/>
            <person name="Bewley C."/>
        </authorList>
    </citation>
    <scope>NUCLEOTIDE SEQUENCE</scope>
    <source>
        <strain evidence="20">NIES-1699</strain>
    </source>
</reference>
<dbReference type="Gene3D" id="3.20.180.20">
    <property type="entry name" value="Dynein heavy chain, N-terminal domain 2"/>
    <property type="match status" value="1"/>
</dbReference>
<dbReference type="InterPro" id="IPR013594">
    <property type="entry name" value="Dynein_heavy_tail"/>
</dbReference>
<comment type="subcellular location">
    <subcellularLocation>
        <location evidence="1">Cytoplasm</location>
        <location evidence="1">Cytoskeleton</location>
        <location evidence="1">Cilium axoneme</location>
    </subcellularLocation>
</comment>
<keyword evidence="3" id="KW-0963">Cytoplasm</keyword>
<dbReference type="Pfam" id="PF08393">
    <property type="entry name" value="DHC_N2"/>
    <property type="match status" value="1"/>
</dbReference>
<dbReference type="SUPFAM" id="SSF52540">
    <property type="entry name" value="P-loop containing nucleoside triphosphate hydrolases"/>
    <property type="match status" value="4"/>
</dbReference>
<evidence type="ECO:0000256" key="6">
    <source>
        <dbReference type="ARBA" id="ARBA00022741"/>
    </source>
</evidence>
<feature type="domain" description="Dynein heavy chain tail" evidence="14">
    <location>
        <begin position="212"/>
        <end position="791"/>
    </location>
</feature>
<keyword evidence="4" id="KW-0493">Microtubule</keyword>
<keyword evidence="6" id="KW-0547">Nucleotide-binding</keyword>
<feature type="domain" description="Dynein heavy chain AAA 5 extension" evidence="18">
    <location>
        <begin position="2345"/>
        <end position="2450"/>
    </location>
</feature>
<dbReference type="GO" id="GO:0005524">
    <property type="term" value="F:ATP binding"/>
    <property type="evidence" value="ECO:0007669"/>
    <property type="project" value="UniProtKB-KW"/>
</dbReference>
<sequence length="2976" mass="339920">MSLCQRAHWVVAKIVSTFEPEVDNIKVQGFVRHAANGNKLMAFFNGELEQKLFVFYQPPATEQSELDTDAWSGTEQPPELFFSEGSATRLAAKCCVFIRTVPSGTPIDLTKHSTPELLFAELSGTALGSISTYLDSSFMPMFESSQQWGKANDEQKGDFTTEMSHFIQTVKEALSSLVGGLVLEKPTMLSPEVLNAKTFSQQAKQNPELIPQFEALLEGWCNQIQAYLDEPASKHAGDDECEDVGPLKELDNWRNRMQRLTSIAEQLKRKDCKSVINLLQSVTKNSGDPSKQKMMSLLRRWKQTDVNITEAANEAKDNVKYLFTLERFIEPLYKGTPPTIIDTLPALTNSIKMIHTIARYYSTNERMTALFACITDQMIVNCKASIWGIRPDEIAAQMGPSLHDSLWDKDEQELVRQLESCLKLSEAYQEQYRLTKKKLQQMPKGKQFDFNEMHIFGKFDLFCRRVIKLIDMFSTIDQFKSLSNNKLEGMDELIEQFHNIVRDFRQKRHDLLDYHNNKFDRDYVEFNVKISDLEGSLQHFINQSFENITSIENSLNLLHKFQSILQRETLKSDLDSKLNIIFQNYGIELEQVQQLYEKQKHDPPIPRNLPPVAGNITWSRHLLKRIEEPMKQFESNQNVLDGQGARRIIRMYNKLARTLVAFEYLWHQAWVQSIDQAKSGLQATLIIRHPEDQKLYVNFDMELLQLIREAKCLDRMGVEIPESAKIVLFQEEKLKGYYNDLHWALNEYDRIVTMVIPVTAMVLRPHFNDMEYELRPGMITLTWTSMNIDSYKSHVHHGLRKLKQLVTNINDIIEHRIEKNLKVVSRTLLVDLPENQSFSVEEFVKMQEAHITSQSDLLQGKNLEIEHAVEDLVKIIGAYQFDSHVERVSDEEITKLKKHYNHFMYQALLHCAKNSMNALKKRIATRVGANFLCVTKPFFEVMVQLAPPEVVLQPSLDDIQECINRSAQAILQCFKTVKDWYVVAGDLRDKPVAPTFFERITKDIEIVRVALLLTGCVQGIRNTVHEYLVSFSTYDWVWKKDKAEAYAEFIKGDPTLDDYEAQLKMFVRVDETIEQIPSIHNIGALSLNTMNLKTQLKSECQHWKVTYSDNLHTKARARLEALSEYIRSTLVKLEKTVRDDDLDGLRSMMDLFKQVRNRESGIDMEIIPIMEMYQMLEHNLPAGFMDKAEIDKKTVLRSAWRKLVTTAAKRAEELSAKQHVHKKRLKKDRQQLKKEVAKLREDWVNAGPGVPGVDPEKALDRLRFAKDKLAQCQRKYDMARGGEELFALPFTEYPELQQTKKDIDLFDQLFGLYTDVRARMEEWKLLQFSEVVANIEDMTQGMENFALRCKKMPGRLRGFDAYKRLQAQITDFQIVLPLLQELSKVSIMPRHWDEVREITKSEFDELAEEFKLQTLLDLNLERHAEEIMEITDGADKQLKIEKDLKEIDGIWQTREFAFKDWKARAVPTLQATGALMEELEEAQMSLQTMLTMRHVAPFREETQAQLGALSDASDTLERWVKVQLMWCSLESVFTGGDIAKQLPMEAKKFSKVDKDWSKLMTKSAETKLVVECCQNDILKQKLPEMYTELEKCQKSLEGYERGSDPTSMNAHYETVFDALERVDHDKKDRTIIRMMHGKGGKGHEQIMFVTPVPAVGNIEDWLTVLLKYMQKTMKVSCGSAAAHIAASGSETASLREFVDNNLAQFALLGIQFLWTTDTQNSLEECAKKKNSMKECYSRQQDVLRELSSWCLQDLGPKVNRKKIETLVTIHVHQKDVTKEMFDGVKRKEIKDANDFEWTKQARFYWRANGSDDTSDEGACVISITDADFYYQYEYLGAKERLVITPLTDRCYITLAQALNMCFGGAPAGPAGTGKTETVVKDLGATLGIFVVVTNCGDQMSYKDCAKIFKGLCQSGLWGCFDEFNRIRLPVLSVVAQQVLSIQNAKKAGSQLFQFPGDPQNVTLNKAVGYFITMNPGYAGRQALPENLKALFRGVTMMKPDFQIIMKVKLCSVGYNEYELLAQKFFVLYDTCKLQLSNQKHYDWGLRNILSVLRTCGANKRSNMDKPESYLLYQTLRDMNLSKLVAQDVPLFLSILADLFPAMSPPPKAEYPDMEKALMEDVERAGLIFHEGPKGSEGSRGGWVGKVIQLYETTRVRHGIMLVGPTGGGKTRIFALLRSVLTKITGITHKDARFNPKAIRAQEMYGEMDPLSGEWTTGVFAAMWAKYNNRENTFNNWIIADGPVDAIWIEDLNTVLDDNRILTLANGDRMPMTDNVKMMFEVETLVNASPATVSRAGIIFIAEVELDWEAVYKAWVLTRPADHQPILSSLREKWLGDCTPIAPGEVFEFLQRNCKSVLKVGRITIIQSLATLITGLCDGDTIKLGAAGLEIGLERVFIYAVCWSFGALLEAEDRIKLDEFLRSKDERPMPSSDGTIFDFTIDETTCNWVPWLAPKWNYPKGDKLDFASLLVPTVDSTRTSYLIKQIHKQRKATLIVGSEGTAKTSTVRMFLASLDMLTRVVNYSFATKPYGAQAAIESELDKRGGKNFGPPNSQKMTFFIDDMLGPEYFLLFVCVCVCVCVYTSVIRVFPFDHDFRSMPEVNNWGDQPTLELLRQLIEFNGFCFLDKDKRGDFKTCEDLMYIAGMGHPGGGRNDIPNRLKRQFYCLNLVPPSITSINDIYGQMLAGRFPANTMDKGLLSVVNLLTEATIALWRTMQGKMLPTPAKFHYVFNMRDLSRVFQGVLATPLDSILTCGTRGSEGTLKLKPGTCLLAIWKHEVMRVFCDKLTNDKDKSICVKSIDEQCDATFDSDFVSELPNEMHMVNFLRDDIYDDDGVLQEEAPKVYEPGGTLTQIKERASSFLEKYNEENPSRKMELVLFDDALRHLLRLNRLMEMPRGSGLLVGVGGSGKQSLTRLSAHMSRAVCFQITLTKQYNQSSFLEDLRTLYRSAGAQQKQTVFLFTESEIKSASSFVYTYRL</sequence>
<dbReference type="Gene3D" id="3.40.50.300">
    <property type="entry name" value="P-loop containing nucleotide triphosphate hydrolases"/>
    <property type="match status" value="4"/>
</dbReference>
<dbReference type="Gene3D" id="1.10.472.130">
    <property type="match status" value="1"/>
</dbReference>
<feature type="domain" description="Dynein heavy chain 3 AAA+ lid" evidence="19">
    <location>
        <begin position="2704"/>
        <end position="2807"/>
    </location>
</feature>
<evidence type="ECO:0000256" key="13">
    <source>
        <dbReference type="ARBA" id="ARBA00023273"/>
    </source>
</evidence>
<dbReference type="Pfam" id="PF12774">
    <property type="entry name" value="AAA_6"/>
    <property type="match status" value="1"/>
</dbReference>
<dbReference type="Pfam" id="PF12775">
    <property type="entry name" value="AAA_7"/>
    <property type="match status" value="2"/>
</dbReference>
<evidence type="ECO:0000256" key="12">
    <source>
        <dbReference type="ARBA" id="ARBA00023212"/>
    </source>
</evidence>
<evidence type="ECO:0000259" key="17">
    <source>
        <dbReference type="Pfam" id="PF12780"/>
    </source>
</evidence>
<organism evidence="20 21">
    <name type="scientific">Chrysophaeum taylorii</name>
    <dbReference type="NCBI Taxonomy" id="2483200"/>
    <lineage>
        <taxon>Eukaryota</taxon>
        <taxon>Sar</taxon>
        <taxon>Stramenopiles</taxon>
        <taxon>Ochrophyta</taxon>
        <taxon>Pelagophyceae</taxon>
        <taxon>Pelagomonadales</taxon>
        <taxon>Pelagomonadaceae</taxon>
        <taxon>Chrysophaeum</taxon>
    </lineage>
</organism>
<dbReference type="GO" id="GO:0005874">
    <property type="term" value="C:microtubule"/>
    <property type="evidence" value="ECO:0007669"/>
    <property type="project" value="UniProtKB-KW"/>
</dbReference>
<keyword evidence="21" id="KW-1185">Reference proteome</keyword>
<dbReference type="Pfam" id="PF08385">
    <property type="entry name" value="DHC_N1"/>
    <property type="match status" value="1"/>
</dbReference>
<keyword evidence="8" id="KW-0243">Dynein</keyword>
<dbReference type="GO" id="GO:0007018">
    <property type="term" value="P:microtubule-based movement"/>
    <property type="evidence" value="ECO:0007669"/>
    <property type="project" value="InterPro"/>
</dbReference>
<evidence type="ECO:0000256" key="10">
    <source>
        <dbReference type="ARBA" id="ARBA00023069"/>
    </source>
</evidence>
<dbReference type="FunFam" id="1.20.140.100:FF:000001">
    <property type="entry name" value="dynein heavy chain 17, axonemal"/>
    <property type="match status" value="1"/>
</dbReference>
<evidence type="ECO:0000256" key="1">
    <source>
        <dbReference type="ARBA" id="ARBA00004430"/>
    </source>
</evidence>
<evidence type="ECO:0000256" key="7">
    <source>
        <dbReference type="ARBA" id="ARBA00022840"/>
    </source>
</evidence>
<dbReference type="PANTHER" id="PTHR46532:SF4">
    <property type="entry name" value="AAA+ ATPASE DOMAIN-CONTAINING PROTEIN"/>
    <property type="match status" value="1"/>
</dbReference>
<keyword evidence="5" id="KW-0677">Repeat</keyword>
<dbReference type="FunFam" id="1.10.287.2620:FF:000002">
    <property type="entry name" value="Dynein heavy chain 2, axonemal"/>
    <property type="match status" value="1"/>
</dbReference>
<evidence type="ECO:0000256" key="4">
    <source>
        <dbReference type="ARBA" id="ARBA00022701"/>
    </source>
</evidence>
<evidence type="ECO:0000256" key="11">
    <source>
        <dbReference type="ARBA" id="ARBA00023175"/>
    </source>
</evidence>
<proteinExistence type="inferred from homology"/>
<keyword evidence="9" id="KW-0175">Coiled coil</keyword>
<evidence type="ECO:0000313" key="20">
    <source>
        <dbReference type="EMBL" id="KAJ8600463.1"/>
    </source>
</evidence>
<evidence type="ECO:0000259" key="16">
    <source>
        <dbReference type="Pfam" id="PF12774"/>
    </source>
</evidence>
<dbReference type="GO" id="GO:0005858">
    <property type="term" value="C:axonemal dynein complex"/>
    <property type="evidence" value="ECO:0007669"/>
    <property type="project" value="TreeGrafter"/>
</dbReference>
<dbReference type="InterPro" id="IPR041466">
    <property type="entry name" value="Dynein_AAA5_ext"/>
</dbReference>
<dbReference type="FunFam" id="3.40.50.300:FF:000044">
    <property type="entry name" value="Dynein heavy chain 5, axonemal"/>
    <property type="match status" value="1"/>
</dbReference>
<dbReference type="GO" id="GO:0045505">
    <property type="term" value="F:dynein intermediate chain binding"/>
    <property type="evidence" value="ECO:0007669"/>
    <property type="project" value="InterPro"/>
</dbReference>
<dbReference type="InterPro" id="IPR035699">
    <property type="entry name" value="AAA_6"/>
</dbReference>
<dbReference type="InterPro" id="IPR027417">
    <property type="entry name" value="P-loop_NTPase"/>
</dbReference>
<evidence type="ECO:0000256" key="8">
    <source>
        <dbReference type="ARBA" id="ARBA00023017"/>
    </source>
</evidence>
<name>A0AAD7XIC5_9STRA</name>
<dbReference type="PANTHER" id="PTHR46532">
    <property type="entry name" value="MALE FERTILITY FACTOR KL5"/>
    <property type="match status" value="1"/>
</dbReference>
<dbReference type="InterPro" id="IPR013602">
    <property type="entry name" value="Dynein_heavy_linker"/>
</dbReference>
<evidence type="ECO:0000259" key="19">
    <source>
        <dbReference type="Pfam" id="PF17857"/>
    </source>
</evidence>
<feature type="domain" description="Dynein heavy chain hydrolytic ATP-binding dynein motor region" evidence="16">
    <location>
        <begin position="1830"/>
        <end position="2170"/>
    </location>
</feature>
<keyword evidence="11" id="KW-0505">Motor protein</keyword>
<keyword evidence="13" id="KW-0966">Cell projection</keyword>
<evidence type="ECO:0000259" key="15">
    <source>
        <dbReference type="Pfam" id="PF08393"/>
    </source>
</evidence>
<dbReference type="Proteomes" id="UP001230188">
    <property type="component" value="Unassembled WGS sequence"/>
</dbReference>
<comment type="similarity">
    <text evidence="2">Belongs to the dynein heavy chain family.</text>
</comment>
<evidence type="ECO:0000256" key="2">
    <source>
        <dbReference type="ARBA" id="ARBA00008887"/>
    </source>
</evidence>
<accession>A0AAD7XIC5</accession>
<evidence type="ECO:0000256" key="5">
    <source>
        <dbReference type="ARBA" id="ARBA00022737"/>
    </source>
</evidence>
<feature type="domain" description="Dynein heavy chain linker" evidence="15">
    <location>
        <begin position="1296"/>
        <end position="1599"/>
    </location>
</feature>
<dbReference type="FunFam" id="1.10.8.710:FF:000003">
    <property type="entry name" value="Dynein axonemal heavy chain 5"/>
    <property type="match status" value="1"/>
</dbReference>
<dbReference type="InterPro" id="IPR043157">
    <property type="entry name" value="Dynein_AAA1S"/>
</dbReference>
<dbReference type="Gene3D" id="1.20.140.100">
    <property type="entry name" value="Dynein heavy chain, N-terminal domain 2"/>
    <property type="match status" value="1"/>
</dbReference>
<dbReference type="Pfam" id="PF17857">
    <property type="entry name" value="AAA_lid_1"/>
    <property type="match status" value="1"/>
</dbReference>